<dbReference type="Gene3D" id="3.20.20.140">
    <property type="entry name" value="Metal-dependent hydrolases"/>
    <property type="match status" value="1"/>
</dbReference>
<organism evidence="2 3">
    <name type="scientific">Luminiphilus syltensis NOR5-1B</name>
    <dbReference type="NCBI Taxonomy" id="565045"/>
    <lineage>
        <taxon>Bacteria</taxon>
        <taxon>Pseudomonadati</taxon>
        <taxon>Pseudomonadota</taxon>
        <taxon>Gammaproteobacteria</taxon>
        <taxon>Cellvibrionales</taxon>
        <taxon>Halieaceae</taxon>
        <taxon>Luminiphilus</taxon>
    </lineage>
</organism>
<feature type="domain" description="Amidohydrolase-related" evidence="1">
    <location>
        <begin position="85"/>
        <end position="450"/>
    </location>
</feature>
<dbReference type="OrthoDB" id="9807210at2"/>
<dbReference type="Proteomes" id="UP000004699">
    <property type="component" value="Unassembled WGS sequence"/>
</dbReference>
<reference evidence="3" key="1">
    <citation type="journal article" date="2013" name="BMC Microbiol.">
        <title>Taxonomy and evolution of bacteriochlorophyll a-containing members of the OM60/NOR5 clade of marine gammaproteobacteria: description of Luminiphilus syltensis gen. nov., sp. nov., reclassification of Haliea rubra as Pseudohaliea rubra gen. nov., comb. nov., and emendation of Chromatocurvus halotolerans.</title>
        <authorList>
            <person name="Spring S."/>
            <person name="Riedel T."/>
            <person name="Sproer C."/>
            <person name="Yan S."/>
            <person name="Harder J."/>
            <person name="Fuchs B.M."/>
        </authorList>
    </citation>
    <scope>NUCLEOTIDE SEQUENCE [LARGE SCALE GENOMIC DNA]</scope>
    <source>
        <strain evidence="3">NOR51-B</strain>
    </source>
</reference>
<dbReference type="InterPro" id="IPR032466">
    <property type="entry name" value="Metal_Hydrolase"/>
</dbReference>
<dbReference type="GO" id="GO:0016810">
    <property type="term" value="F:hydrolase activity, acting on carbon-nitrogen (but not peptide) bonds"/>
    <property type="evidence" value="ECO:0007669"/>
    <property type="project" value="InterPro"/>
</dbReference>
<keyword evidence="3" id="KW-1185">Reference proteome</keyword>
<dbReference type="HOGENOM" id="CLU_023620_4_1_6"/>
<dbReference type="Pfam" id="PF01979">
    <property type="entry name" value="Amidohydro_1"/>
    <property type="match status" value="1"/>
</dbReference>
<dbReference type="SUPFAM" id="SSF51338">
    <property type="entry name" value="Composite domain of metallo-dependent hydrolases"/>
    <property type="match status" value="1"/>
</dbReference>
<dbReference type="SUPFAM" id="SSF51556">
    <property type="entry name" value="Metallo-dependent hydrolases"/>
    <property type="match status" value="1"/>
</dbReference>
<evidence type="ECO:0000259" key="1">
    <source>
        <dbReference type="Pfam" id="PF01979"/>
    </source>
</evidence>
<protein>
    <recommendedName>
        <fullName evidence="1">Amidohydrolase-related domain-containing protein</fullName>
    </recommendedName>
</protein>
<dbReference type="InterPro" id="IPR051781">
    <property type="entry name" value="Metallo-dep_Hydrolase"/>
</dbReference>
<proteinExistence type="predicted"/>
<dbReference type="RefSeq" id="WP_009020853.1">
    <property type="nucleotide sequence ID" value="NZ_DS999411.1"/>
</dbReference>
<dbReference type="Gene3D" id="2.30.40.10">
    <property type="entry name" value="Urease, subunit C, domain 1"/>
    <property type="match status" value="1"/>
</dbReference>
<dbReference type="PANTHER" id="PTHR43135">
    <property type="entry name" value="ALPHA-D-RIBOSE 1-METHYLPHOSPHONATE 5-TRIPHOSPHATE DIPHOSPHATASE"/>
    <property type="match status" value="1"/>
</dbReference>
<name>B8KY30_9GAMM</name>
<gene>
    <name evidence="2" type="ORF">NOR51B_2057</name>
</gene>
<accession>B8KY30</accession>
<dbReference type="PANTHER" id="PTHR43135:SF3">
    <property type="entry name" value="ALPHA-D-RIBOSE 1-METHYLPHOSPHONATE 5-TRIPHOSPHATE DIPHOSPHATASE"/>
    <property type="match status" value="1"/>
</dbReference>
<dbReference type="InterPro" id="IPR011059">
    <property type="entry name" value="Metal-dep_hydrolase_composite"/>
</dbReference>
<dbReference type="InterPro" id="IPR006680">
    <property type="entry name" value="Amidohydro-rel"/>
</dbReference>
<evidence type="ECO:0000313" key="2">
    <source>
        <dbReference type="EMBL" id="EED36109.1"/>
    </source>
</evidence>
<dbReference type="EMBL" id="DS999411">
    <property type="protein sequence ID" value="EED36109.1"/>
    <property type="molecule type" value="Genomic_DNA"/>
</dbReference>
<dbReference type="eggNOG" id="COG1228">
    <property type="taxonomic scope" value="Bacteria"/>
</dbReference>
<dbReference type="AlphaFoldDB" id="B8KY30"/>
<dbReference type="STRING" id="565045.NOR51B_2057"/>
<evidence type="ECO:0000313" key="3">
    <source>
        <dbReference type="Proteomes" id="UP000004699"/>
    </source>
</evidence>
<sequence>MTLSFGPYELRHWTAALSLALFATAGASADALLFRDVNVVDVRNGRVLEGRAVRIEGERIVDIVADSEVAVDSEDVVIDGGGSYLAPGLMDMHYHLMVEEHATLNMLRGVTTIRNMWGNPQTLAWKAAVEEGTLAGARIITAGAVIDGSPAIQAGPELTDPEGAELFVLGQKRAGYDFVKTYSRLTPDVFAAILDAGRRHHMQVAGHVPQDVPMLDAIRGGMRTSEHLAGVLWAVARDRTLANPSLAAFDDRAKALLTRIAAGEVSTDDYIDTQRVQELARVARKEGHWFVPTIRVMRNFTTDPVPWMEGIEGFFKPSMRPFIGIMKQGSIAETYFELSEAEQRAEDIHLRLQREALLALHEAGAPILAGTDSYPAGAGWVLVDEMLSMHKLGIPVADVIRSATLEPARYLQMEGELGEVRPGAIADLVLLSGNPLQDLTVLKAPRSVVKAGQLYSETRINEMLEDIETSLTAKTD</sequence>